<reference evidence="2 4" key="2">
    <citation type="submission" date="2018-06" db="EMBL/GenBank/DDBJ databases">
        <authorList>
            <consortium name="Pathogen Informatics"/>
            <person name="Doyle S."/>
        </authorList>
    </citation>
    <scope>NUCLEOTIDE SEQUENCE [LARGE SCALE GENOMIC DNA]</scope>
    <source>
        <strain evidence="2 4">NCTC12437</strain>
    </source>
</reference>
<accession>A0A378IAL4</accession>
<dbReference type="Proteomes" id="UP000054735">
    <property type="component" value="Unassembled WGS sequence"/>
</dbReference>
<evidence type="ECO:0000313" key="1">
    <source>
        <dbReference type="EMBL" id="KTC75957.1"/>
    </source>
</evidence>
<proteinExistence type="predicted"/>
<dbReference type="Proteomes" id="UP000255066">
    <property type="component" value="Unassembled WGS sequence"/>
</dbReference>
<gene>
    <name evidence="1" type="ORF">Lbir_0026</name>
    <name evidence="2" type="ORF">NCTC12437_01861</name>
</gene>
<dbReference type="AlphaFoldDB" id="A0A378IAL4"/>
<dbReference type="EMBL" id="UGNW01000001">
    <property type="protein sequence ID" value="STX32083.1"/>
    <property type="molecule type" value="Genomic_DNA"/>
</dbReference>
<evidence type="ECO:0000313" key="3">
    <source>
        <dbReference type="Proteomes" id="UP000054735"/>
    </source>
</evidence>
<name>A0A378IAL4_9GAMM</name>
<protein>
    <submittedName>
        <fullName evidence="2">V-type ATP synthase subunit A</fullName>
    </submittedName>
</protein>
<dbReference type="Pfam" id="PF10962">
    <property type="entry name" value="DUF2764"/>
    <property type="match status" value="1"/>
</dbReference>
<evidence type="ECO:0000313" key="2">
    <source>
        <dbReference type="EMBL" id="STX32083.1"/>
    </source>
</evidence>
<reference evidence="1 3" key="1">
    <citation type="submission" date="2015-11" db="EMBL/GenBank/DDBJ databases">
        <title>Genomic analysis of 38 Legionella species identifies large and diverse effector repertoires.</title>
        <authorList>
            <person name="Burstein D."/>
            <person name="Amaro F."/>
            <person name="Zusman T."/>
            <person name="Lifshitz Z."/>
            <person name="Cohen O."/>
            <person name="Gilbert J.A."/>
            <person name="Pupko T."/>
            <person name="Shuman H.A."/>
            <person name="Segal G."/>
        </authorList>
    </citation>
    <scope>NUCLEOTIDE SEQUENCE [LARGE SCALE GENOMIC DNA]</scope>
    <source>
        <strain evidence="1 3">CDC#1407-AL-14</strain>
    </source>
</reference>
<dbReference type="OrthoDB" id="556081at2"/>
<dbReference type="EMBL" id="LNXT01000001">
    <property type="protein sequence ID" value="KTC75957.1"/>
    <property type="molecule type" value="Genomic_DNA"/>
</dbReference>
<sequence length="219" mass="26135">MSSPFYMLVSSLPRIPRHFKVSAPPISRTQLEKRLQLLPKEQLSQLYAIETLIWKSWFNPMQSVEQTKADYHKLAEHAGDYIGNIMRWFLGFRSILAAIRMRNSKRRRPEIPEDYWISRWGRRLINQWDEPEFGLKNVYPWLPKINTDIHENNSAVVEEFVLTEVWRYLARIETGHYFDFEALVIYVLRWNIIQYWSGYSEANLSDEVEKLVRAISEAP</sequence>
<dbReference type="InterPro" id="IPR024492">
    <property type="entry name" value="DUF2764"/>
</dbReference>
<evidence type="ECO:0000313" key="4">
    <source>
        <dbReference type="Proteomes" id="UP000255066"/>
    </source>
</evidence>
<dbReference type="STRING" id="28083.Lbir_0026"/>
<dbReference type="RefSeq" id="WP_058522157.1">
    <property type="nucleotide sequence ID" value="NZ_CAAAHV010000029.1"/>
</dbReference>
<keyword evidence="3" id="KW-1185">Reference proteome</keyword>
<organism evidence="2 4">
    <name type="scientific">Legionella birminghamensis</name>
    <dbReference type="NCBI Taxonomy" id="28083"/>
    <lineage>
        <taxon>Bacteria</taxon>
        <taxon>Pseudomonadati</taxon>
        <taxon>Pseudomonadota</taxon>
        <taxon>Gammaproteobacteria</taxon>
        <taxon>Legionellales</taxon>
        <taxon>Legionellaceae</taxon>
        <taxon>Legionella</taxon>
    </lineage>
</organism>